<feature type="transmembrane region" description="Helical" evidence="1">
    <location>
        <begin position="26"/>
        <end position="44"/>
    </location>
</feature>
<keyword evidence="3" id="KW-1185">Reference proteome</keyword>
<gene>
    <name evidence="2" type="ORF">EV655_11361</name>
</gene>
<dbReference type="EMBL" id="SLWW01000013">
    <property type="protein sequence ID" value="TCO69775.1"/>
    <property type="molecule type" value="Genomic_DNA"/>
</dbReference>
<comment type="caution">
    <text evidence="2">The sequence shown here is derived from an EMBL/GenBank/DDBJ whole genome shotgun (WGS) entry which is preliminary data.</text>
</comment>
<reference evidence="2 3" key="1">
    <citation type="submission" date="2019-03" db="EMBL/GenBank/DDBJ databases">
        <title>Genomic Encyclopedia of Type Strains, Phase IV (KMG-IV): sequencing the most valuable type-strain genomes for metagenomic binning, comparative biology and taxonomic classification.</title>
        <authorList>
            <person name="Goeker M."/>
        </authorList>
    </citation>
    <scope>NUCLEOTIDE SEQUENCE [LARGE SCALE GENOMIC DNA]</scope>
    <source>
        <strain evidence="2 3">DSM 4868</strain>
    </source>
</reference>
<keyword evidence="1" id="KW-1133">Transmembrane helix</keyword>
<name>A0A4R2KSW5_9RHOB</name>
<dbReference type="RefSeq" id="WP_165905363.1">
    <property type="nucleotide sequence ID" value="NZ_SLWW01000013.1"/>
</dbReference>
<evidence type="ECO:0000256" key="1">
    <source>
        <dbReference type="SAM" id="Phobius"/>
    </source>
</evidence>
<protein>
    <submittedName>
        <fullName evidence="2">Uncharacterized protein</fullName>
    </submittedName>
</protein>
<proteinExistence type="predicted"/>
<evidence type="ECO:0000313" key="2">
    <source>
        <dbReference type="EMBL" id="TCO69775.1"/>
    </source>
</evidence>
<dbReference type="AlphaFoldDB" id="A0A4R2KSW5"/>
<accession>A0A4R2KSW5</accession>
<dbReference type="Proteomes" id="UP000295142">
    <property type="component" value="Unassembled WGS sequence"/>
</dbReference>
<evidence type="ECO:0000313" key="3">
    <source>
        <dbReference type="Proteomes" id="UP000295142"/>
    </source>
</evidence>
<organism evidence="2 3">
    <name type="scientific">Rhodovulum euryhalinum</name>
    <dbReference type="NCBI Taxonomy" id="35805"/>
    <lineage>
        <taxon>Bacteria</taxon>
        <taxon>Pseudomonadati</taxon>
        <taxon>Pseudomonadota</taxon>
        <taxon>Alphaproteobacteria</taxon>
        <taxon>Rhodobacterales</taxon>
        <taxon>Paracoccaceae</taxon>
        <taxon>Rhodovulum</taxon>
    </lineage>
</organism>
<sequence length="45" mass="5097">MSEAIETLRNGYRGLALLMELNWDRMLFPFAIALALTLGTWLNGL</sequence>
<keyword evidence="1" id="KW-0472">Membrane</keyword>
<keyword evidence="1" id="KW-0812">Transmembrane</keyword>